<feature type="region of interest" description="Disordered" evidence="4">
    <location>
        <begin position="39"/>
        <end position="95"/>
    </location>
</feature>
<sequence>MAQLNGSMFPQNQQKPNPTDKPPSSSVFTIPIVQQSSNSFENYSPQSMNFNQPMLYQPQNPISQQQSYQQSSGINQQNSNTYMQNSYQQQSQPQQQINSIMYQNSMMPNMMQQYQLQNQSLNQIQSQSMQQNQPLNPNSHSLQNQQHNSIQNTLQGTISNSMQNKMSNPIQNSMTNQNSNPMQNNYLNQQQNQRQNQMQNNYLNQQQNQRQNQMQAQISDQMTNSLSGHVPNQNFMNNSLQNSRSNPIHTQIQNNVNNYQNNLQTNLPSPLQNNSMQNNMQMNISNTSRSNNFPNTIHNNMQSTIQNCMQNNQMQNNSIQSNSMQNNPMQNNSIQNNPIHNNSIQNNLKNTLQNSLQNNLPSVQSGLQNTLQSQLTTKIQNSMQNPMNNPLQSLTQMMSMNQYQPTMQPNPVFLEYYKKFATSQMQQSFSQINFKQRQKPVKPPPDPNEPPKKRGRPRKNEEFQPPKPKNKAKNENSDDFEAFADDYIPKDLMACRTVVRENRRHINYAEDEADDDFDEEEGTTDNKRKSTKRLEHIYALRRKETGVEYLVKFPDSMSSALCQWIPESQMGNYVNSKSLLQRAPLDITDISENSPNLLIVAHKRVENGFIYLYKFTYETNVIFFWDVASDNIARAYFNNRIKVPLINPGLPMTQLPPPNTRTIVSRQNNEMREYQVQGLTWLLKCWHSGHGSILADEMGLGKTIQILSFLSYLDRYAGWHGPFLITVRTNCFKQWCDEIERWTNLKYIAYNSGPAQRAMMRDCMFPCLDDNGNPIPNCISFNILLVSYDVFLKDISFLNKYLWEVLVVDEGHRIKNSTGKKNRAMSDLKAKQRIILTGTPIQNSLTELWTLLRFVSPNYFQDTLDFLEFDVDKLDKETVIKARNMILPHLMRRSLAEAEHTIAPKEERVAFISLTQPQKDMIRLIKLHKLWRIKGVQTSEVEMDSSHETNAISKVCSHPFLVDGAEEFYSKKLKLPRLELILATSSKFQWLDKVLQNLHAEGHKVLIFSQRVKLLKLLNEYCQLRNFPNQMLIGSMGETEKNAAIAQFSAKDSKDFVFLISTRAGSEGLNLTVANITIIFDPDWNPQNDLQAQGRCHRIGQTQKVDVLRLITYQTYEHEMFVRAQRKLGLWLTLLGSKPLDVTPNNDGLEEPPLLEPPQIPDIDATTYQLNDLLENISTVATDFSLSALDRLGAPLSQPIDFSDGTPDEVFIETFPVEIDDGSSRRTKRSRSRELTLNIQSARLVYEQLKIFGYGQIEPISAYLIDHGMEQVERFAITLIVFAFRALPPQNLSYFPVLINQILNDYPEFQFKMLCCANKNHWMDLFENEHEMDIDIQPIQFLRDELFSSSTEFLSIIEMKLIARYWLQLGKPFPFDTIPPVSTDSDEELFNKIISNETFDPFLDRVLVIINQMRGDLILNQLDSCAYHFPWWSEPEFQAILASIRNFHFSTENPTAFHAKTGLLSKTTTEIVAFAAQLRRMIGERKKGQIIIPKSLHKITEAPSSLMNLKGFSAWTTLQIRECDELRSRIDLLASLKSTIDEMRSLEEIQPLQETEYWSQYQEKKFLELINEYGIDFMRSILIDKRFGFYKHLSVNDEQFLNGEKPRRNPGTSDVPDFVFNEIELGKYLSRNEANRPPANNSDDEWRVEFALPHIKKLIFSVTSAPRKKKKSANDDADNFVLGRYKSTTKRKKKIESDSDDIEPDDF</sequence>
<dbReference type="Gene3D" id="3.40.50.300">
    <property type="entry name" value="P-loop containing nucleotide triphosphate hydrolases"/>
    <property type="match status" value="1"/>
</dbReference>
<dbReference type="GO" id="GO:0003677">
    <property type="term" value="F:DNA binding"/>
    <property type="evidence" value="ECO:0007669"/>
    <property type="project" value="TreeGrafter"/>
</dbReference>
<dbReference type="Gene3D" id="3.40.50.10810">
    <property type="entry name" value="Tandem AAA-ATPase domain"/>
    <property type="match status" value="1"/>
</dbReference>
<dbReference type="RefSeq" id="XP_068366920.1">
    <property type="nucleotide sequence ID" value="XM_068498712.1"/>
</dbReference>
<evidence type="ECO:0000259" key="6">
    <source>
        <dbReference type="PROSITE" id="PS51194"/>
    </source>
</evidence>
<evidence type="ECO:0000256" key="1">
    <source>
        <dbReference type="ARBA" id="ARBA00004123"/>
    </source>
</evidence>
<comment type="subcellular location">
    <subcellularLocation>
        <location evidence="1">Nucleus</location>
    </subcellularLocation>
</comment>
<evidence type="ECO:0000256" key="2">
    <source>
        <dbReference type="ARBA" id="ARBA00022801"/>
    </source>
</evidence>
<accession>A0A1J4KSC3</accession>
<keyword evidence="3" id="KW-0539">Nucleus</keyword>
<feature type="domain" description="Helicase ATP-binding" evidence="5">
    <location>
        <begin position="683"/>
        <end position="858"/>
    </location>
</feature>
<evidence type="ECO:0000256" key="4">
    <source>
        <dbReference type="SAM" id="MobiDB-lite"/>
    </source>
</evidence>
<dbReference type="EMBL" id="MLAK01000476">
    <property type="protein sequence ID" value="OHT13784.1"/>
    <property type="molecule type" value="Genomic_DNA"/>
</dbReference>
<feature type="compositionally biased region" description="Low complexity" evidence="4">
    <location>
        <begin position="122"/>
        <end position="138"/>
    </location>
</feature>
<proteinExistence type="predicted"/>
<protein>
    <submittedName>
        <fullName evidence="7">SNF2 family N-terminal domain containing protein</fullName>
    </submittedName>
</protein>
<dbReference type="PROSITE" id="PS51192">
    <property type="entry name" value="HELICASE_ATP_BIND_1"/>
    <property type="match status" value="1"/>
</dbReference>
<feature type="region of interest" description="Disordered" evidence="4">
    <location>
        <begin position="122"/>
        <end position="149"/>
    </location>
</feature>
<dbReference type="SMART" id="SM00487">
    <property type="entry name" value="DEXDc"/>
    <property type="match status" value="1"/>
</dbReference>
<dbReference type="Pfam" id="PF00176">
    <property type="entry name" value="SNF2-rel_dom"/>
    <property type="match status" value="1"/>
</dbReference>
<comment type="caution">
    <text evidence="7">The sequence shown here is derived from an EMBL/GenBank/DDBJ whole genome shotgun (WGS) entry which is preliminary data.</text>
</comment>
<feature type="compositionally biased region" description="Acidic residues" evidence="4">
    <location>
        <begin position="1698"/>
        <end position="1707"/>
    </location>
</feature>
<feature type="compositionally biased region" description="Polar residues" evidence="4">
    <location>
        <begin position="39"/>
        <end position="54"/>
    </location>
</feature>
<dbReference type="InterPro" id="IPR001650">
    <property type="entry name" value="Helicase_C-like"/>
</dbReference>
<dbReference type="InterPro" id="IPR038718">
    <property type="entry name" value="SNF2-like_sf"/>
</dbReference>
<dbReference type="InterPro" id="IPR000330">
    <property type="entry name" value="SNF2_N"/>
</dbReference>
<dbReference type="SMART" id="SM00490">
    <property type="entry name" value="HELICc"/>
    <property type="match status" value="1"/>
</dbReference>
<feature type="compositionally biased region" description="Polar residues" evidence="4">
    <location>
        <begin position="139"/>
        <end position="149"/>
    </location>
</feature>
<dbReference type="PROSITE" id="PS51194">
    <property type="entry name" value="HELICASE_CTER"/>
    <property type="match status" value="1"/>
</dbReference>
<dbReference type="GeneID" id="94833416"/>
<evidence type="ECO:0000259" key="5">
    <source>
        <dbReference type="PROSITE" id="PS51192"/>
    </source>
</evidence>
<dbReference type="CDD" id="cd18793">
    <property type="entry name" value="SF2_C_SNF"/>
    <property type="match status" value="1"/>
</dbReference>
<keyword evidence="8" id="KW-1185">Reference proteome</keyword>
<dbReference type="Pfam" id="PF00271">
    <property type="entry name" value="Helicase_C"/>
    <property type="match status" value="1"/>
</dbReference>
<evidence type="ECO:0000256" key="3">
    <source>
        <dbReference type="ARBA" id="ARBA00023242"/>
    </source>
</evidence>
<gene>
    <name evidence="7" type="ORF">TRFO_16007</name>
</gene>
<evidence type="ECO:0000313" key="7">
    <source>
        <dbReference type="EMBL" id="OHT13784.1"/>
    </source>
</evidence>
<dbReference type="GO" id="GO:0016887">
    <property type="term" value="F:ATP hydrolysis activity"/>
    <property type="evidence" value="ECO:0007669"/>
    <property type="project" value="TreeGrafter"/>
</dbReference>
<dbReference type="PANTHER" id="PTHR45623">
    <property type="entry name" value="CHROMODOMAIN-HELICASE-DNA-BINDING PROTEIN 3-RELATED-RELATED"/>
    <property type="match status" value="1"/>
</dbReference>
<keyword evidence="2" id="KW-0378">Hydrolase</keyword>
<dbReference type="GO" id="GO:0003682">
    <property type="term" value="F:chromatin binding"/>
    <property type="evidence" value="ECO:0007669"/>
    <property type="project" value="TreeGrafter"/>
</dbReference>
<dbReference type="InterPro" id="IPR027417">
    <property type="entry name" value="P-loop_NTPase"/>
</dbReference>
<dbReference type="GO" id="GO:0005524">
    <property type="term" value="F:ATP binding"/>
    <property type="evidence" value="ECO:0007669"/>
    <property type="project" value="InterPro"/>
</dbReference>
<organism evidence="7 8">
    <name type="scientific">Tritrichomonas foetus</name>
    <dbReference type="NCBI Taxonomy" id="1144522"/>
    <lineage>
        <taxon>Eukaryota</taxon>
        <taxon>Metamonada</taxon>
        <taxon>Parabasalia</taxon>
        <taxon>Tritrichomonadida</taxon>
        <taxon>Tritrichomonadidae</taxon>
        <taxon>Tritrichomonas</taxon>
    </lineage>
</organism>
<name>A0A1J4KSC3_9EUKA</name>
<dbReference type="GO" id="GO:0000785">
    <property type="term" value="C:chromatin"/>
    <property type="evidence" value="ECO:0007669"/>
    <property type="project" value="TreeGrafter"/>
</dbReference>
<feature type="region of interest" description="Disordered" evidence="4">
    <location>
        <begin position="1688"/>
        <end position="1707"/>
    </location>
</feature>
<dbReference type="GO" id="GO:0034728">
    <property type="term" value="P:nucleosome organization"/>
    <property type="evidence" value="ECO:0007669"/>
    <property type="project" value="TreeGrafter"/>
</dbReference>
<feature type="region of interest" description="Disordered" evidence="4">
    <location>
        <begin position="224"/>
        <end position="246"/>
    </location>
</feature>
<feature type="compositionally biased region" description="Low complexity" evidence="4">
    <location>
        <begin position="56"/>
        <end position="95"/>
    </location>
</feature>
<evidence type="ECO:0000313" key="8">
    <source>
        <dbReference type="Proteomes" id="UP000179807"/>
    </source>
</evidence>
<dbReference type="GO" id="GO:0005634">
    <property type="term" value="C:nucleus"/>
    <property type="evidence" value="ECO:0007669"/>
    <property type="project" value="UniProtKB-SubCell"/>
</dbReference>
<dbReference type="InterPro" id="IPR014001">
    <property type="entry name" value="Helicase_ATP-bd"/>
</dbReference>
<feature type="region of interest" description="Disordered" evidence="4">
    <location>
        <begin position="433"/>
        <end position="478"/>
    </location>
</feature>
<dbReference type="GO" id="GO:0140658">
    <property type="term" value="F:ATP-dependent chromatin remodeler activity"/>
    <property type="evidence" value="ECO:0007669"/>
    <property type="project" value="TreeGrafter"/>
</dbReference>
<reference evidence="7" key="1">
    <citation type="submission" date="2016-10" db="EMBL/GenBank/DDBJ databases">
        <authorList>
            <person name="Benchimol M."/>
            <person name="Almeida L.G."/>
            <person name="Vasconcelos A.T."/>
            <person name="Perreira-Neves A."/>
            <person name="Rosa I.A."/>
            <person name="Tasca T."/>
            <person name="Bogo M.R."/>
            <person name="de Souza W."/>
        </authorList>
    </citation>
    <scope>NUCLEOTIDE SEQUENCE [LARGE SCALE GENOMIC DNA]</scope>
    <source>
        <strain evidence="7">K</strain>
    </source>
</reference>
<dbReference type="GO" id="GO:0042393">
    <property type="term" value="F:histone binding"/>
    <property type="evidence" value="ECO:0007669"/>
    <property type="project" value="TreeGrafter"/>
</dbReference>
<dbReference type="Proteomes" id="UP000179807">
    <property type="component" value="Unassembled WGS sequence"/>
</dbReference>
<feature type="region of interest" description="Disordered" evidence="4">
    <location>
        <begin position="1"/>
        <end position="27"/>
    </location>
</feature>
<dbReference type="PANTHER" id="PTHR45623:SF14">
    <property type="entry name" value="CHROMODOMAIN-HELICASE-DNA-BINDING PROTEIN 1"/>
    <property type="match status" value="1"/>
</dbReference>
<feature type="domain" description="Helicase C-terminal" evidence="6">
    <location>
        <begin position="990"/>
        <end position="1143"/>
    </location>
</feature>
<dbReference type="SUPFAM" id="SSF52540">
    <property type="entry name" value="P-loop containing nucleoside triphosphate hydrolases"/>
    <property type="match status" value="2"/>
</dbReference>
<dbReference type="VEuPathDB" id="TrichDB:TRFO_16007"/>
<dbReference type="InterPro" id="IPR049730">
    <property type="entry name" value="SNF2/RAD54-like_C"/>
</dbReference>